<evidence type="ECO:0000313" key="1">
    <source>
        <dbReference type="EMBL" id="KAA6392205.1"/>
    </source>
</evidence>
<sequence length="12" mass="1394">MGGWYCVERHVG</sequence>
<reference evidence="1 2" key="1">
    <citation type="submission" date="2019-03" db="EMBL/GenBank/DDBJ databases">
        <title>Single cell metagenomics reveals metabolic interactions within the superorganism composed of flagellate Streblomastix strix and complex community of Bacteroidetes bacteria on its surface.</title>
        <authorList>
            <person name="Treitli S.C."/>
            <person name="Kolisko M."/>
            <person name="Husnik F."/>
            <person name="Keeling P."/>
            <person name="Hampl V."/>
        </authorList>
    </citation>
    <scope>NUCLEOTIDE SEQUENCE [LARGE SCALE GENOMIC DNA]</scope>
    <source>
        <strain evidence="1">ST1C</strain>
    </source>
</reference>
<accession>A0A5J4WCB3</accession>
<feature type="non-terminal residue" evidence="1">
    <location>
        <position position="12"/>
    </location>
</feature>
<evidence type="ECO:0000313" key="2">
    <source>
        <dbReference type="Proteomes" id="UP000324800"/>
    </source>
</evidence>
<proteinExistence type="predicted"/>
<organism evidence="1 2">
    <name type="scientific">Streblomastix strix</name>
    <dbReference type="NCBI Taxonomy" id="222440"/>
    <lineage>
        <taxon>Eukaryota</taxon>
        <taxon>Metamonada</taxon>
        <taxon>Preaxostyla</taxon>
        <taxon>Oxymonadida</taxon>
        <taxon>Streblomastigidae</taxon>
        <taxon>Streblomastix</taxon>
    </lineage>
</organism>
<protein>
    <submittedName>
        <fullName evidence="1">Uncharacterized protein</fullName>
    </submittedName>
</protein>
<name>A0A5J4WCB3_9EUKA</name>
<gene>
    <name evidence="1" type="ORF">EZS28_012264</name>
</gene>
<comment type="caution">
    <text evidence="1">The sequence shown here is derived from an EMBL/GenBank/DDBJ whole genome shotgun (WGS) entry which is preliminary data.</text>
</comment>
<dbReference type="EMBL" id="SNRW01002622">
    <property type="protein sequence ID" value="KAA6392205.1"/>
    <property type="molecule type" value="Genomic_DNA"/>
</dbReference>
<dbReference type="Proteomes" id="UP000324800">
    <property type="component" value="Unassembled WGS sequence"/>
</dbReference>